<evidence type="ECO:0000259" key="11">
    <source>
        <dbReference type="Pfam" id="PF08264"/>
    </source>
</evidence>
<dbReference type="GO" id="GO:0004822">
    <property type="term" value="F:isoleucine-tRNA ligase activity"/>
    <property type="evidence" value="ECO:0007669"/>
    <property type="project" value="UniProtKB-UniRule"/>
</dbReference>
<dbReference type="GO" id="GO:0005737">
    <property type="term" value="C:cytoplasm"/>
    <property type="evidence" value="ECO:0007669"/>
    <property type="project" value="UniProtKB-UniRule"/>
</dbReference>
<keyword evidence="3 9" id="KW-0547">Nucleotide-binding</keyword>
<dbReference type="EC" id="6.1.1.5" evidence="1 8"/>
<dbReference type="Pfam" id="PF19302">
    <property type="entry name" value="DUF5915"/>
    <property type="match status" value="1"/>
</dbReference>
<dbReference type="InterPro" id="IPR002300">
    <property type="entry name" value="aa-tRNA-synth_Ia"/>
</dbReference>
<dbReference type="PANTHER" id="PTHR42780:SF1">
    <property type="entry name" value="ISOLEUCINE--TRNA LIGASE, CYTOPLASMIC"/>
    <property type="match status" value="1"/>
</dbReference>
<gene>
    <name evidence="12" type="ORF">ENO26_06175</name>
</gene>
<dbReference type="CDD" id="cd00818">
    <property type="entry name" value="IleRS_core"/>
    <property type="match status" value="1"/>
</dbReference>
<keyword evidence="2 9" id="KW-0436">Ligase</keyword>
<dbReference type="GO" id="GO:0002161">
    <property type="term" value="F:aminoacyl-tRNA deacylase activity"/>
    <property type="evidence" value="ECO:0007669"/>
    <property type="project" value="InterPro"/>
</dbReference>
<keyword evidence="5 9" id="KW-0648">Protein biosynthesis</keyword>
<feature type="domain" description="Methionyl/Valyl/Leucyl/Isoleucyl-tRNA synthetase anticodon-binding" evidence="11">
    <location>
        <begin position="689"/>
        <end position="841"/>
    </location>
</feature>
<proteinExistence type="inferred from homology"/>
<sequence>MITLSTALSIKDRYNPIVVERWVLEFWRKNNIYEKAKIASCLSNETKLFRFLEGPPTANGFMHVGHARGRTFKDVMLRYYRMKGFCVWDQAGWDTQGLPVELEVEKNLKFKSKKDIENYGVDKFIFECQKLVDYYITHWRTASERLGLWLDYNNAYETRHPKYVEAVWSFLKQMWEKGYLYEDYRVIPVCPRCETALSSHEVALGYKIVKDPSLYFKVKLVDEDVYLIVWTTTPWTIISNEALAVHPNERYVKIKVGSEYWIVAEKRLKPFLIEIGIDNVEVIEVFTGSQLYNKAYIHPLLEEVPEHYKHEPPNHRVLIAEWVSMDDGTGIVHIAPAHGPEDFELGKKHDLTVFKPIHKNGLFTKEAGKYSGKWFKNANKEVVEDLKRKGLLVHIGEIEHEYPHCWRCESPLMYYADRQWFLKIDPIKDAMLRENGKVLWYPEWAGKRFEDWIKNAKDWCISRERFWGTPLPIWTCPNCGFRIVFGSIEELENTASLKLQDIHRPWVDNVYVPCPRCGSKMYREPFVVDVWMDSGMAHTAALHQINKEHLFKDLFPYDWITEAIDQTRGWFYTLLFTAMSLYGRSPYKSVLCQGHVLDKHGKKMSKSRGNVIWALDSMEKWGADAVRLYLTSKAAPWDGINFDPDEVADIISILNILWNSVNFADMYMSLDKWSASNLYLDLQHIQPEDIWIIYELNKVIKTIESSIDKGELHSATRAILSFITESLSHRYITVIRPRVWIEGEAPQKRAAYATLFYVLTTLFKILAPFAPFISEYLYNAFTKKYDLQHTVESVHLEKWPSIPQELLDEKAWHIVNSLFTACDEILTLRAKQGIKRRWPLKRAWIRTSEENAKYVNRARHVMEIYANIKLVDVVTDVPSGDTIAKVLEKPFEVYVDTSIDREIMLEGLARDFIRRLQVLRKELGLPVDYMLKEVVVYTSQQSVLEALEKYGNYIKSEVRTQKLTLAITKPENAKQWIIEDYEVYVQVIT</sequence>
<dbReference type="Gene3D" id="3.40.50.620">
    <property type="entry name" value="HUPs"/>
    <property type="match status" value="2"/>
</dbReference>
<evidence type="ECO:0000256" key="8">
    <source>
        <dbReference type="NCBIfam" id="TIGR00392"/>
    </source>
</evidence>
<dbReference type="GO" id="GO:0000049">
    <property type="term" value="F:tRNA binding"/>
    <property type="evidence" value="ECO:0007669"/>
    <property type="project" value="InterPro"/>
</dbReference>
<organism evidence="12">
    <name type="scientific">Ignisphaera aggregans</name>
    <dbReference type="NCBI Taxonomy" id="334771"/>
    <lineage>
        <taxon>Archaea</taxon>
        <taxon>Thermoproteota</taxon>
        <taxon>Thermoprotei</taxon>
        <taxon>Desulfurococcales</taxon>
        <taxon>Desulfurococcaceae</taxon>
        <taxon>Ignisphaera</taxon>
    </lineage>
</organism>
<evidence type="ECO:0000256" key="3">
    <source>
        <dbReference type="ARBA" id="ARBA00022741"/>
    </source>
</evidence>
<evidence type="ECO:0000256" key="7">
    <source>
        <dbReference type="ARBA" id="ARBA00048359"/>
    </source>
</evidence>
<dbReference type="PRINTS" id="PR00984">
    <property type="entry name" value="TRNASYNTHILE"/>
</dbReference>
<evidence type="ECO:0000256" key="1">
    <source>
        <dbReference type="ARBA" id="ARBA00013165"/>
    </source>
</evidence>
<evidence type="ECO:0000259" key="10">
    <source>
        <dbReference type="Pfam" id="PF00133"/>
    </source>
</evidence>
<evidence type="ECO:0000256" key="9">
    <source>
        <dbReference type="RuleBase" id="RU363035"/>
    </source>
</evidence>
<accession>A0A7J2U404</accession>
<dbReference type="Gene3D" id="1.10.730.10">
    <property type="entry name" value="Isoleucyl-tRNA Synthetase, Domain 1"/>
    <property type="match status" value="1"/>
</dbReference>
<dbReference type="InterPro" id="IPR009008">
    <property type="entry name" value="Val/Leu/Ile-tRNA-synth_edit"/>
</dbReference>
<feature type="domain" description="Aminoacyl-tRNA synthetase class Ia" evidence="10">
    <location>
        <begin position="23"/>
        <end position="635"/>
    </location>
</feature>
<dbReference type="Pfam" id="PF00133">
    <property type="entry name" value="tRNA-synt_1"/>
    <property type="match status" value="1"/>
</dbReference>
<dbReference type="InterPro" id="IPR014729">
    <property type="entry name" value="Rossmann-like_a/b/a_fold"/>
</dbReference>
<dbReference type="GO" id="GO:0006428">
    <property type="term" value="P:isoleucyl-tRNA aminoacylation"/>
    <property type="evidence" value="ECO:0007669"/>
    <property type="project" value="UniProtKB-UniRule"/>
</dbReference>
<comment type="similarity">
    <text evidence="9">Belongs to the class-I aminoacyl-tRNA synthetase family.</text>
</comment>
<dbReference type="SUPFAM" id="SSF50677">
    <property type="entry name" value="ValRS/IleRS/LeuRS editing domain"/>
    <property type="match status" value="1"/>
</dbReference>
<reference evidence="12" key="1">
    <citation type="journal article" date="2020" name="mSystems">
        <title>Genome- and Community-Level Interaction Insights into Carbon Utilization and Element Cycling Functions of Hydrothermarchaeota in Hydrothermal Sediment.</title>
        <authorList>
            <person name="Zhou Z."/>
            <person name="Liu Y."/>
            <person name="Xu W."/>
            <person name="Pan J."/>
            <person name="Luo Z.H."/>
            <person name="Li M."/>
        </authorList>
    </citation>
    <scope>NUCLEOTIDE SEQUENCE [LARGE SCALE GENOMIC DNA]</scope>
    <source>
        <strain evidence="12">SpSt-125</strain>
    </source>
</reference>
<dbReference type="PROSITE" id="PS00178">
    <property type="entry name" value="AA_TRNA_LIGASE_I"/>
    <property type="match status" value="1"/>
</dbReference>
<dbReference type="Pfam" id="PF08264">
    <property type="entry name" value="Anticodon_1"/>
    <property type="match status" value="1"/>
</dbReference>
<dbReference type="InterPro" id="IPR023586">
    <property type="entry name" value="Ile-tRNA-ligase_type2"/>
</dbReference>
<dbReference type="InterPro" id="IPR013155">
    <property type="entry name" value="M/V/L/I-tRNA-synth_anticd-bd"/>
</dbReference>
<dbReference type="InterPro" id="IPR001412">
    <property type="entry name" value="aa-tRNA-synth_I_CS"/>
</dbReference>
<dbReference type="SUPFAM" id="SSF47323">
    <property type="entry name" value="Anticodon-binding domain of a subclass of class I aminoacyl-tRNA synthetases"/>
    <property type="match status" value="2"/>
</dbReference>
<protein>
    <recommendedName>
        <fullName evidence="1 8">Isoleucine--tRNA ligase</fullName>
        <ecNumber evidence="1 8">6.1.1.5</ecNumber>
    </recommendedName>
</protein>
<dbReference type="AlphaFoldDB" id="A0A7J2U404"/>
<comment type="caution">
    <text evidence="12">The sequence shown here is derived from an EMBL/GenBank/DDBJ whole genome shotgun (WGS) entry which is preliminary data.</text>
</comment>
<evidence type="ECO:0000313" key="12">
    <source>
        <dbReference type="EMBL" id="HEM67135.1"/>
    </source>
</evidence>
<dbReference type="CDD" id="cd07961">
    <property type="entry name" value="Anticodon_Ia_Ile_ABEc"/>
    <property type="match status" value="1"/>
</dbReference>
<evidence type="ECO:0000256" key="4">
    <source>
        <dbReference type="ARBA" id="ARBA00022840"/>
    </source>
</evidence>
<dbReference type="NCBIfam" id="TIGR00392">
    <property type="entry name" value="ileS"/>
    <property type="match status" value="1"/>
</dbReference>
<name>A0A7J2U404_9CREN</name>
<keyword evidence="4 9" id="KW-0067">ATP-binding</keyword>
<dbReference type="PANTHER" id="PTHR42780">
    <property type="entry name" value="SOLEUCYL-TRNA SYNTHETASE"/>
    <property type="match status" value="1"/>
</dbReference>
<dbReference type="GO" id="GO:0005524">
    <property type="term" value="F:ATP binding"/>
    <property type="evidence" value="ECO:0007669"/>
    <property type="project" value="UniProtKB-KW"/>
</dbReference>
<evidence type="ECO:0000256" key="5">
    <source>
        <dbReference type="ARBA" id="ARBA00022917"/>
    </source>
</evidence>
<dbReference type="EMBL" id="DSEU01000040">
    <property type="protein sequence ID" value="HEM67135.1"/>
    <property type="molecule type" value="Genomic_DNA"/>
</dbReference>
<evidence type="ECO:0000256" key="6">
    <source>
        <dbReference type="ARBA" id="ARBA00023146"/>
    </source>
</evidence>
<keyword evidence="6 9" id="KW-0030">Aminoacyl-tRNA synthetase</keyword>
<dbReference type="SUPFAM" id="SSF52374">
    <property type="entry name" value="Nucleotidylyl transferase"/>
    <property type="match status" value="1"/>
</dbReference>
<dbReference type="InterPro" id="IPR002301">
    <property type="entry name" value="Ile-tRNA-ligase"/>
</dbReference>
<comment type="catalytic activity">
    <reaction evidence="7">
        <text>tRNA(Ile) + L-isoleucine + ATP = L-isoleucyl-tRNA(Ile) + AMP + diphosphate</text>
        <dbReference type="Rhea" id="RHEA:11060"/>
        <dbReference type="Rhea" id="RHEA-COMP:9666"/>
        <dbReference type="Rhea" id="RHEA-COMP:9695"/>
        <dbReference type="ChEBI" id="CHEBI:30616"/>
        <dbReference type="ChEBI" id="CHEBI:33019"/>
        <dbReference type="ChEBI" id="CHEBI:58045"/>
        <dbReference type="ChEBI" id="CHEBI:78442"/>
        <dbReference type="ChEBI" id="CHEBI:78528"/>
        <dbReference type="ChEBI" id="CHEBI:456215"/>
        <dbReference type="EC" id="6.1.1.5"/>
    </reaction>
</comment>
<dbReference type="InterPro" id="IPR033709">
    <property type="entry name" value="Anticodon_Ile_ABEc"/>
</dbReference>
<dbReference type="InterPro" id="IPR009080">
    <property type="entry name" value="tRNAsynth_Ia_anticodon-bd"/>
</dbReference>
<evidence type="ECO:0000256" key="2">
    <source>
        <dbReference type="ARBA" id="ARBA00022598"/>
    </source>
</evidence>